<feature type="compositionally biased region" description="Basic and acidic residues" evidence="1">
    <location>
        <begin position="573"/>
        <end position="584"/>
    </location>
</feature>
<evidence type="ECO:0000313" key="3">
    <source>
        <dbReference type="Proteomes" id="UP000799750"/>
    </source>
</evidence>
<feature type="compositionally biased region" description="Pro residues" evidence="1">
    <location>
        <begin position="17"/>
        <end position="29"/>
    </location>
</feature>
<feature type="compositionally biased region" description="Low complexity" evidence="1">
    <location>
        <begin position="30"/>
        <end position="67"/>
    </location>
</feature>
<gene>
    <name evidence="2" type="ORF">BU16DRAFT_349411</name>
</gene>
<feature type="compositionally biased region" description="Polar residues" evidence="1">
    <location>
        <begin position="255"/>
        <end position="274"/>
    </location>
</feature>
<feature type="region of interest" description="Disordered" evidence="1">
    <location>
        <begin position="199"/>
        <end position="280"/>
    </location>
</feature>
<feature type="compositionally biased region" description="Low complexity" evidence="1">
    <location>
        <begin position="1"/>
        <end position="16"/>
    </location>
</feature>
<feature type="compositionally biased region" description="Polar residues" evidence="1">
    <location>
        <begin position="557"/>
        <end position="568"/>
    </location>
</feature>
<feature type="compositionally biased region" description="Pro residues" evidence="1">
    <location>
        <begin position="542"/>
        <end position="551"/>
    </location>
</feature>
<name>A0A6A6QXF3_9PEZI</name>
<protein>
    <submittedName>
        <fullName evidence="2">Uncharacterized protein</fullName>
    </submittedName>
</protein>
<feature type="region of interest" description="Disordered" evidence="1">
    <location>
        <begin position="1"/>
        <end position="157"/>
    </location>
</feature>
<keyword evidence="3" id="KW-1185">Reference proteome</keyword>
<evidence type="ECO:0000313" key="2">
    <source>
        <dbReference type="EMBL" id="KAF2497101.1"/>
    </source>
</evidence>
<accession>A0A6A6QXF3</accession>
<dbReference type="Proteomes" id="UP000799750">
    <property type="component" value="Unassembled WGS sequence"/>
</dbReference>
<evidence type="ECO:0000256" key="1">
    <source>
        <dbReference type="SAM" id="MobiDB-lite"/>
    </source>
</evidence>
<feature type="compositionally biased region" description="Basic and acidic residues" evidence="1">
    <location>
        <begin position="631"/>
        <end position="650"/>
    </location>
</feature>
<dbReference type="OrthoDB" id="5431222at2759"/>
<dbReference type="AlphaFoldDB" id="A0A6A6QXF3"/>
<organism evidence="2 3">
    <name type="scientific">Lophium mytilinum</name>
    <dbReference type="NCBI Taxonomy" id="390894"/>
    <lineage>
        <taxon>Eukaryota</taxon>
        <taxon>Fungi</taxon>
        <taxon>Dikarya</taxon>
        <taxon>Ascomycota</taxon>
        <taxon>Pezizomycotina</taxon>
        <taxon>Dothideomycetes</taxon>
        <taxon>Pleosporomycetidae</taxon>
        <taxon>Mytilinidiales</taxon>
        <taxon>Mytilinidiaceae</taxon>
        <taxon>Lophium</taxon>
    </lineage>
</organism>
<proteinExistence type="predicted"/>
<feature type="compositionally biased region" description="Low complexity" evidence="1">
    <location>
        <begin position="101"/>
        <end position="157"/>
    </location>
</feature>
<feature type="compositionally biased region" description="Low complexity" evidence="1">
    <location>
        <begin position="203"/>
        <end position="229"/>
    </location>
</feature>
<dbReference type="EMBL" id="MU004187">
    <property type="protein sequence ID" value="KAF2497101.1"/>
    <property type="molecule type" value="Genomic_DNA"/>
</dbReference>
<reference evidence="2" key="1">
    <citation type="journal article" date="2020" name="Stud. Mycol.">
        <title>101 Dothideomycetes genomes: a test case for predicting lifestyles and emergence of pathogens.</title>
        <authorList>
            <person name="Haridas S."/>
            <person name="Albert R."/>
            <person name="Binder M."/>
            <person name="Bloem J."/>
            <person name="Labutti K."/>
            <person name="Salamov A."/>
            <person name="Andreopoulos B."/>
            <person name="Baker S."/>
            <person name="Barry K."/>
            <person name="Bills G."/>
            <person name="Bluhm B."/>
            <person name="Cannon C."/>
            <person name="Castanera R."/>
            <person name="Culley D."/>
            <person name="Daum C."/>
            <person name="Ezra D."/>
            <person name="Gonzalez J."/>
            <person name="Henrissat B."/>
            <person name="Kuo A."/>
            <person name="Liang C."/>
            <person name="Lipzen A."/>
            <person name="Lutzoni F."/>
            <person name="Magnuson J."/>
            <person name="Mondo S."/>
            <person name="Nolan M."/>
            <person name="Ohm R."/>
            <person name="Pangilinan J."/>
            <person name="Park H.-J."/>
            <person name="Ramirez L."/>
            <person name="Alfaro M."/>
            <person name="Sun H."/>
            <person name="Tritt A."/>
            <person name="Yoshinaga Y."/>
            <person name="Zwiers L.-H."/>
            <person name="Turgeon B."/>
            <person name="Goodwin S."/>
            <person name="Spatafora J."/>
            <person name="Crous P."/>
            <person name="Grigoriev I."/>
        </authorList>
    </citation>
    <scope>NUCLEOTIDE SEQUENCE</scope>
    <source>
        <strain evidence="2">CBS 269.34</strain>
    </source>
</reference>
<sequence>MAWSGSAQGGASATPYQQPPYPGTQPPYQQPAYGQAAPQYPQQQYGQQAPYGQQAYQQPPYQGQPATSPQGGAPSGAPSDRTGKKKGNPVITRYPPPPGYQGPYQGAQAGYQAPAPQGGYTQGYQQPNYQQPAAQSYPQQAAGYQAPANYQQPATYQQPQTYSQGYSAQAYAQPHAAYQAPVQAYQQHQSYQAAYQGYPQTGAPAAAPADPNAAAYQQSAQAWQASYQQPYPPNANGYSSQPPHDPNATPVPASIQPSTEQPISNQSESASVDPNDQKPDLYLGWDDWDFDFDGAIWPKGNEPIDPNLSLGVLIWHPPKQVTRALKSTFDEAEEAALKPPKPKLGNGESCSIYFGLGNSYEARLDVRQTDDWEHVCDDPVFTKFPLRETEMIRIDDVIRNRDRPDWEHLDDELRFGRDEVRKNSDWNIMDNLEQALDSGQTSAGKPAPRTKPQLGFDRLTQGQEDLLLKLGVTGSPTPADPDVHVAVSLDAQEERVRAPSHPPRSYEDKRPQSRSHSYGGYRKNSYGPPPPQQRAYSSMSHPRPPPPPRSPPFGSWNRRQSYDRTNGNGAFDATHESPKSEGSHRTLVGSDFGGDDDNTAPNVPEIDAKPRAGSFAEPRLDRTDSSTSRKRSYDDGEPEEKLRQHDEFTPRYKRRQPQVAAAYSRR</sequence>
<feature type="region of interest" description="Disordered" evidence="1">
    <location>
        <begin position="493"/>
        <end position="666"/>
    </location>
</feature>